<dbReference type="PANTHER" id="PTHR34524:SF6">
    <property type="entry name" value="CALCYPHOSINE LIKE"/>
    <property type="match status" value="1"/>
</dbReference>
<name>A0A812PFF5_9DINO</name>
<evidence type="ECO:0000313" key="5">
    <source>
        <dbReference type="EMBL" id="CAE7345723.1"/>
    </source>
</evidence>
<evidence type="ECO:0000259" key="4">
    <source>
        <dbReference type="PROSITE" id="PS50222"/>
    </source>
</evidence>
<evidence type="ECO:0000256" key="3">
    <source>
        <dbReference type="ARBA" id="ARBA00022837"/>
    </source>
</evidence>
<dbReference type="Proteomes" id="UP000601435">
    <property type="component" value="Unassembled WGS sequence"/>
</dbReference>
<dbReference type="Gene3D" id="1.10.238.10">
    <property type="entry name" value="EF-hand"/>
    <property type="match status" value="1"/>
</dbReference>
<feature type="non-terminal residue" evidence="5">
    <location>
        <position position="169"/>
    </location>
</feature>
<keyword evidence="1" id="KW-0479">Metal-binding</keyword>
<feature type="domain" description="EF-hand" evidence="4">
    <location>
        <begin position="60"/>
        <end position="88"/>
    </location>
</feature>
<evidence type="ECO:0000256" key="2">
    <source>
        <dbReference type="ARBA" id="ARBA00022737"/>
    </source>
</evidence>
<proteinExistence type="predicted"/>
<dbReference type="SUPFAM" id="SSF47473">
    <property type="entry name" value="EF-hand"/>
    <property type="match status" value="1"/>
</dbReference>
<dbReference type="PROSITE" id="PS00018">
    <property type="entry name" value="EF_HAND_1"/>
    <property type="match status" value="3"/>
</dbReference>
<dbReference type="InterPro" id="IPR002048">
    <property type="entry name" value="EF_hand_dom"/>
</dbReference>
<dbReference type="InterPro" id="IPR051581">
    <property type="entry name" value="Ca-bind"/>
</dbReference>
<protein>
    <submittedName>
        <fullName evidence="5">CPK14 protein</fullName>
    </submittedName>
</protein>
<accession>A0A812PFF5</accession>
<dbReference type="SMART" id="SM00054">
    <property type="entry name" value="EFh"/>
    <property type="match status" value="3"/>
</dbReference>
<evidence type="ECO:0000256" key="1">
    <source>
        <dbReference type="ARBA" id="ARBA00022723"/>
    </source>
</evidence>
<dbReference type="OrthoDB" id="423327at2759"/>
<organism evidence="5 6">
    <name type="scientific">Symbiodinium necroappetens</name>
    <dbReference type="NCBI Taxonomy" id="1628268"/>
    <lineage>
        <taxon>Eukaryota</taxon>
        <taxon>Sar</taxon>
        <taxon>Alveolata</taxon>
        <taxon>Dinophyceae</taxon>
        <taxon>Suessiales</taxon>
        <taxon>Symbiodiniaceae</taxon>
        <taxon>Symbiodinium</taxon>
    </lineage>
</organism>
<dbReference type="InterPro" id="IPR011992">
    <property type="entry name" value="EF-hand-dom_pair"/>
</dbReference>
<comment type="caution">
    <text evidence="5">The sequence shown here is derived from an EMBL/GenBank/DDBJ whole genome shotgun (WGS) entry which is preliminary data.</text>
</comment>
<dbReference type="AlphaFoldDB" id="A0A812PFF5"/>
<reference evidence="5" key="1">
    <citation type="submission" date="2021-02" db="EMBL/GenBank/DDBJ databases">
        <authorList>
            <person name="Dougan E. K."/>
            <person name="Rhodes N."/>
            <person name="Thang M."/>
            <person name="Chan C."/>
        </authorList>
    </citation>
    <scope>NUCLEOTIDE SEQUENCE</scope>
</reference>
<dbReference type="PROSITE" id="PS50222">
    <property type="entry name" value="EF_HAND_2"/>
    <property type="match status" value="2"/>
</dbReference>
<evidence type="ECO:0000313" key="6">
    <source>
        <dbReference type="Proteomes" id="UP000601435"/>
    </source>
</evidence>
<keyword evidence="2" id="KW-0677">Repeat</keyword>
<dbReference type="PANTHER" id="PTHR34524">
    <property type="entry name" value="CALCYPHOSIN"/>
    <property type="match status" value="1"/>
</dbReference>
<feature type="non-terminal residue" evidence="5">
    <location>
        <position position="1"/>
    </location>
</feature>
<feature type="domain" description="EF-hand" evidence="4">
    <location>
        <begin position="125"/>
        <end position="160"/>
    </location>
</feature>
<dbReference type="Pfam" id="PF13499">
    <property type="entry name" value="EF-hand_7"/>
    <property type="match status" value="1"/>
</dbReference>
<keyword evidence="3" id="KW-0106">Calcium</keyword>
<dbReference type="EMBL" id="CAJNJA010014592">
    <property type="protein sequence ID" value="CAE7345723.1"/>
    <property type="molecule type" value="Genomic_DNA"/>
</dbReference>
<dbReference type="Pfam" id="PF13202">
    <property type="entry name" value="EF-hand_5"/>
    <property type="match status" value="1"/>
</dbReference>
<dbReference type="InterPro" id="IPR018247">
    <property type="entry name" value="EF_Hand_1_Ca_BS"/>
</dbReference>
<gene>
    <name evidence="5" type="primary">CPK14</name>
    <name evidence="5" type="ORF">SNEC2469_LOCUS8951</name>
</gene>
<keyword evidence="6" id="KW-1185">Reference proteome</keyword>
<dbReference type="GO" id="GO:0005509">
    <property type="term" value="F:calcium ion binding"/>
    <property type="evidence" value="ECO:0007669"/>
    <property type="project" value="InterPro"/>
</dbReference>
<sequence>PPSVRAQEAAPDRLTRKDRSCLRRSLSAFAKLSPFDKVVLLMASNASRCQRSDFCRKTSKLFMSTDTDKSGFLNQEEVQRALAACGLEADGEQVEVLWHALDASEDGRVTHSEWVSATMDDSTLRSKTTAKELLEWLDFDGSGSVSLQELKRLVTDKEALEVQLQRGNG</sequence>